<dbReference type="EMBL" id="AWSO01000306">
    <property type="protein sequence ID" value="ESK91998.1"/>
    <property type="molecule type" value="Genomic_DNA"/>
</dbReference>
<dbReference type="HOGENOM" id="CLU_2334099_0_0_1"/>
<proteinExistence type="predicted"/>
<feature type="compositionally biased region" description="Basic and acidic residues" evidence="1">
    <location>
        <begin position="63"/>
        <end position="72"/>
    </location>
</feature>
<reference evidence="2 3" key="1">
    <citation type="journal article" date="2014" name="BMC Genomics">
        <title>Genome and secretome analysis of the hemibiotrophic fungal pathogen, Moniliophthora roreri, which causes frosty pod rot disease of cacao: mechanisms of the biotrophic and necrotrophic phases.</title>
        <authorList>
            <person name="Meinhardt L.W."/>
            <person name="Costa G.G.L."/>
            <person name="Thomazella D.P.T."/>
            <person name="Teixeira P.J.P.L."/>
            <person name="Carazzolle M.F."/>
            <person name="Schuster S.C."/>
            <person name="Carlson J.E."/>
            <person name="Guiltinan M.J."/>
            <person name="Mieczkowski P."/>
            <person name="Farmer A."/>
            <person name="Ramaraj T."/>
            <person name="Crozier J."/>
            <person name="Davis R.E."/>
            <person name="Shao J."/>
            <person name="Melnick R.L."/>
            <person name="Pereira G.A.G."/>
            <person name="Bailey B.A."/>
        </authorList>
    </citation>
    <scope>NUCLEOTIDE SEQUENCE [LARGE SCALE GENOMIC DNA]</scope>
    <source>
        <strain evidence="2 3">MCA 2997</strain>
    </source>
</reference>
<dbReference type="InterPro" id="IPR022024">
    <property type="entry name" value="DUF3602"/>
</dbReference>
<keyword evidence="3" id="KW-1185">Reference proteome</keyword>
<evidence type="ECO:0000256" key="1">
    <source>
        <dbReference type="SAM" id="MobiDB-lite"/>
    </source>
</evidence>
<evidence type="ECO:0000313" key="3">
    <source>
        <dbReference type="Proteomes" id="UP000017559"/>
    </source>
</evidence>
<dbReference type="AlphaFoldDB" id="V2WYN7"/>
<sequence length="98" mass="10856">MTVFPEPTVQGVRRLYSSGRGGWANFFPEPATSIVVDFFMEMSSRKPSGSTGRGGAGNFQYKPEQKHEDKSTCIRPQPVHRTFSTGRGGWGNRSRSSN</sequence>
<dbReference type="KEGG" id="mrr:Moror_10364"/>
<comment type="caution">
    <text evidence="2">The sequence shown here is derived from an EMBL/GenBank/DDBJ whole genome shotgun (WGS) entry which is preliminary data.</text>
</comment>
<feature type="region of interest" description="Disordered" evidence="1">
    <location>
        <begin position="44"/>
        <end position="98"/>
    </location>
</feature>
<accession>V2WYN7</accession>
<gene>
    <name evidence="2" type="ORF">Moror_10364</name>
</gene>
<organism evidence="2 3">
    <name type="scientific">Moniliophthora roreri (strain MCA 2997)</name>
    <name type="common">Cocoa frosty pod rot fungus</name>
    <name type="synonym">Crinipellis roreri</name>
    <dbReference type="NCBI Taxonomy" id="1381753"/>
    <lineage>
        <taxon>Eukaryota</taxon>
        <taxon>Fungi</taxon>
        <taxon>Dikarya</taxon>
        <taxon>Basidiomycota</taxon>
        <taxon>Agaricomycotina</taxon>
        <taxon>Agaricomycetes</taxon>
        <taxon>Agaricomycetidae</taxon>
        <taxon>Agaricales</taxon>
        <taxon>Marasmiineae</taxon>
        <taxon>Marasmiaceae</taxon>
        <taxon>Moniliophthora</taxon>
    </lineage>
</organism>
<evidence type="ECO:0000313" key="2">
    <source>
        <dbReference type="EMBL" id="ESK91998.1"/>
    </source>
</evidence>
<dbReference type="Pfam" id="PF12223">
    <property type="entry name" value="DUF3602"/>
    <property type="match status" value="1"/>
</dbReference>
<name>V2WYN7_MONRO</name>
<dbReference type="Proteomes" id="UP000017559">
    <property type="component" value="Unassembled WGS sequence"/>
</dbReference>
<protein>
    <submittedName>
        <fullName evidence="2">Uncharacterized protein</fullName>
    </submittedName>
</protein>